<gene>
    <name evidence="1" type="ORF">IW261DRAFT_1419896</name>
</gene>
<proteinExistence type="predicted"/>
<organism evidence="1 2">
    <name type="scientific">Armillaria novae-zelandiae</name>
    <dbReference type="NCBI Taxonomy" id="153914"/>
    <lineage>
        <taxon>Eukaryota</taxon>
        <taxon>Fungi</taxon>
        <taxon>Dikarya</taxon>
        <taxon>Basidiomycota</taxon>
        <taxon>Agaricomycotina</taxon>
        <taxon>Agaricomycetes</taxon>
        <taxon>Agaricomycetidae</taxon>
        <taxon>Agaricales</taxon>
        <taxon>Marasmiineae</taxon>
        <taxon>Physalacriaceae</taxon>
        <taxon>Armillaria</taxon>
    </lineage>
</organism>
<protein>
    <submittedName>
        <fullName evidence="1">Uncharacterized protein</fullName>
    </submittedName>
</protein>
<evidence type="ECO:0000313" key="2">
    <source>
        <dbReference type="Proteomes" id="UP001175227"/>
    </source>
</evidence>
<dbReference type="AlphaFoldDB" id="A0AA39P7Q6"/>
<comment type="caution">
    <text evidence="1">The sequence shown here is derived from an EMBL/GenBank/DDBJ whole genome shotgun (WGS) entry which is preliminary data.</text>
</comment>
<accession>A0AA39P7Q6</accession>
<name>A0AA39P7Q6_9AGAR</name>
<dbReference type="EMBL" id="JAUEPR010000012">
    <property type="protein sequence ID" value="KAK0479155.1"/>
    <property type="molecule type" value="Genomic_DNA"/>
</dbReference>
<keyword evidence="2" id="KW-1185">Reference proteome</keyword>
<dbReference type="Proteomes" id="UP001175227">
    <property type="component" value="Unassembled WGS sequence"/>
</dbReference>
<evidence type="ECO:0000313" key="1">
    <source>
        <dbReference type="EMBL" id="KAK0479155.1"/>
    </source>
</evidence>
<sequence length="148" mass="16824">MDRDATRELTGGVVDLLPLLAIIHTSSLKVVFLVPYCATLKPFAEEIRESLWETWLRGCHSYSVSELFTQLWHLDSPQKVKEAWGKTGNMMYHSPSSSQCGSKLWVGFLRVSLMDRHQGNIHGRYQYASHAVFILMGHGSIHLAKLRL</sequence>
<reference evidence="1" key="1">
    <citation type="submission" date="2023-06" db="EMBL/GenBank/DDBJ databases">
        <authorList>
            <consortium name="Lawrence Berkeley National Laboratory"/>
            <person name="Ahrendt S."/>
            <person name="Sahu N."/>
            <person name="Indic B."/>
            <person name="Wong-Bajracharya J."/>
            <person name="Merenyi Z."/>
            <person name="Ke H.-M."/>
            <person name="Monk M."/>
            <person name="Kocsube S."/>
            <person name="Drula E."/>
            <person name="Lipzen A."/>
            <person name="Balint B."/>
            <person name="Henrissat B."/>
            <person name="Andreopoulos B."/>
            <person name="Martin F.M."/>
            <person name="Harder C.B."/>
            <person name="Rigling D."/>
            <person name="Ford K.L."/>
            <person name="Foster G.D."/>
            <person name="Pangilinan J."/>
            <person name="Papanicolaou A."/>
            <person name="Barry K."/>
            <person name="LaButti K."/>
            <person name="Viragh M."/>
            <person name="Koriabine M."/>
            <person name="Yan M."/>
            <person name="Riley R."/>
            <person name="Champramary S."/>
            <person name="Plett K.L."/>
            <person name="Tsai I.J."/>
            <person name="Slot J."/>
            <person name="Sipos G."/>
            <person name="Plett J."/>
            <person name="Nagy L.G."/>
            <person name="Grigoriev I.V."/>
        </authorList>
    </citation>
    <scope>NUCLEOTIDE SEQUENCE</scope>
    <source>
        <strain evidence="1">ICMP 16352</strain>
    </source>
</reference>